<dbReference type="SUPFAM" id="SSF52540">
    <property type="entry name" value="P-loop containing nucleoside triphosphate hydrolases"/>
    <property type="match status" value="1"/>
</dbReference>
<dbReference type="Pfam" id="PF13086">
    <property type="entry name" value="AAA_11"/>
    <property type="match status" value="1"/>
</dbReference>
<dbReference type="Pfam" id="PF13087">
    <property type="entry name" value="AAA_12"/>
    <property type="match status" value="1"/>
</dbReference>
<dbReference type="InterPro" id="IPR041677">
    <property type="entry name" value="DNA2/NAM7_AAA_11"/>
</dbReference>
<evidence type="ECO:0000313" key="5">
    <source>
        <dbReference type="Proteomes" id="UP000305282"/>
    </source>
</evidence>
<accession>A0A4S5EF40</accession>
<feature type="non-terminal residue" evidence="4">
    <location>
        <position position="1"/>
    </location>
</feature>
<protein>
    <submittedName>
        <fullName evidence="4">DNA helicase</fullName>
    </submittedName>
</protein>
<dbReference type="InterPro" id="IPR027417">
    <property type="entry name" value="P-loop_NTPase"/>
</dbReference>
<dbReference type="InterPro" id="IPR047187">
    <property type="entry name" value="SF1_C_Upf1"/>
</dbReference>
<keyword evidence="5" id="KW-1185">Reference proteome</keyword>
<dbReference type="PANTHER" id="PTHR10887">
    <property type="entry name" value="DNA2/NAM7 HELICASE FAMILY"/>
    <property type="match status" value="1"/>
</dbReference>
<dbReference type="Proteomes" id="UP000305282">
    <property type="component" value="Unassembled WGS sequence"/>
</dbReference>
<feature type="domain" description="DNA2/NAM7 helicase-like C-terminal" evidence="3">
    <location>
        <begin position="994"/>
        <end position="1173"/>
    </location>
</feature>
<dbReference type="Gene3D" id="3.40.50.300">
    <property type="entry name" value="P-loop containing nucleotide triphosphate hydrolases"/>
    <property type="match status" value="3"/>
</dbReference>
<keyword evidence="4" id="KW-0347">Helicase</keyword>
<feature type="domain" description="DNA2/NAM7 helicase helicase" evidence="2">
    <location>
        <begin position="234"/>
        <end position="312"/>
    </location>
</feature>
<feature type="non-terminal residue" evidence="4">
    <location>
        <position position="1276"/>
    </location>
</feature>
<dbReference type="GO" id="GO:0004386">
    <property type="term" value="F:helicase activity"/>
    <property type="evidence" value="ECO:0007669"/>
    <property type="project" value="UniProtKB-KW"/>
</dbReference>
<dbReference type="CDD" id="cd18808">
    <property type="entry name" value="SF1_C_Upf1"/>
    <property type="match status" value="1"/>
</dbReference>
<dbReference type="InterPro" id="IPR045055">
    <property type="entry name" value="DNA2/NAM7-like"/>
</dbReference>
<keyword evidence="4" id="KW-0378">Hydrolase</keyword>
<dbReference type="AlphaFoldDB" id="A0A4S5EF40"/>
<feature type="region of interest" description="Disordered" evidence="1">
    <location>
        <begin position="1249"/>
        <end position="1276"/>
    </location>
</feature>
<keyword evidence="4" id="KW-0547">Nucleotide-binding</keyword>
<proteinExistence type="predicted"/>
<evidence type="ECO:0000256" key="1">
    <source>
        <dbReference type="SAM" id="MobiDB-lite"/>
    </source>
</evidence>
<dbReference type="InterPro" id="IPR041679">
    <property type="entry name" value="DNA2/NAM7-like_C"/>
</dbReference>
<dbReference type="EMBL" id="SSXH01000422">
    <property type="protein sequence ID" value="THJ70484.1"/>
    <property type="molecule type" value="Genomic_DNA"/>
</dbReference>
<reference evidence="4 5" key="1">
    <citation type="submission" date="2019-04" db="EMBL/GenBank/DDBJ databases">
        <title>Draft genome sequences for three unisolated Alnus-infective Frankia Sp+ strains, AgTrS, AiOr and AvVan, the first sequenced Frankia strains able to sporulate in-planta.</title>
        <authorList>
            <person name="Bethencourt L."/>
            <person name="Vautrin F."/>
            <person name="Taib N."/>
            <person name="Dubost A."/>
            <person name="Castro-Garcia L."/>
            <person name="Imbaud O."/>
            <person name="Abrouk D."/>
            <person name="Fournier P."/>
            <person name="Briolay J."/>
            <person name="Nguyen A."/>
            <person name="Normand P."/>
            <person name="Fernandez M.P."/>
            <person name="Brochier-Armanet C."/>
            <person name="Herrera-Belaroussi A."/>
        </authorList>
    </citation>
    <scope>NUCLEOTIDE SEQUENCE [LARGE SCALE GENOMIC DNA]</scope>
    <source>
        <strain evidence="4 5">AvVan</strain>
    </source>
</reference>
<keyword evidence="4" id="KW-0067">ATP-binding</keyword>
<evidence type="ECO:0000313" key="4">
    <source>
        <dbReference type="EMBL" id="THJ70484.1"/>
    </source>
</evidence>
<evidence type="ECO:0000259" key="3">
    <source>
        <dbReference type="Pfam" id="PF13087"/>
    </source>
</evidence>
<evidence type="ECO:0000259" key="2">
    <source>
        <dbReference type="Pfam" id="PF13086"/>
    </source>
</evidence>
<dbReference type="PANTHER" id="PTHR10887:SF495">
    <property type="entry name" value="HELICASE SENATAXIN ISOFORM X1-RELATED"/>
    <property type="match status" value="1"/>
</dbReference>
<gene>
    <name evidence="4" type="ORF">E7Y31_15695</name>
</gene>
<comment type="caution">
    <text evidence="4">The sequence shown here is derived from an EMBL/GenBank/DDBJ whole genome shotgun (WGS) entry which is preliminary data.</text>
</comment>
<sequence>LGRDQDRWKLGLALQRDDATTELVWGHGVLCWRVGDAMISHPLLVTRMVATLDPDSGVIRLHPDGPTSLETEPLHGLGLPGLDALSALRDRLRGAPVDPWDAPGRAEVFRQVIAPLGLDARLVEGPGLPSPGAAPVLVDTWALYARPRPALQAQFYADLRTALTERDVIPEAIASVVAEEALVAEALAGTAAGATAGPPSGPGRWDRGGPGAAPGFGVDASGGLGERLLMPLATNADQERIARQLAVSRGVTVQGPPGTGKSHTIANLICHLVAHGQRVLVTAQDEQALGVLRDKIPPELRDLSVAVLGSSRADLDELRAAVVEISGALSDVDPARETVAVKALAEELDAARAHARTLELRMIDLLAAQAREFELPHGRERAPAVAAWLAERDGELSFIPDRLDPTWALPLDPAELALLYRTAREISPADARALAQEQPDAAALPAAVALARLHAELDEVRDGLADLELAGLSVTALDALGDAAAQALVDDARGGAERARRLSVGWLAAARAQCADSDAQAEFWATQAAELAAEVTQLRGLTARTFGHPVEVPDGDPRVHLRLLGELRERYAAGRWVPRLGGRELRELRDAVRVDGLVPHTADDVAVAEAEVRRRQALAATVSRQGAIAAALGGEPVQAGTLDVLTRLDAAAQDLADAVDWERRARPELAARLRAVAPGADDGSDPAALSRLADLLAAAAGRRREQEVTERLAALTRTLEQGARGPRAGRLWGELQQALTRRDLAAWDALLGEAARLAALRPDAAARTRLSERLRAVAPLWADAILDRSGDAAAVAGGDPARAAAAWRWRQAQTWLDDLHADGDLALLGRQLGDASEQARRLVLDTARRAARLGLATRLGDPQRRALTGWVQALDRLGKGTGKYAPHWRAQARTHMRAAMGAVPVWIMPTYRVMESFDPGSDDLFDVVIVDESSQCDILSLGVLSLGRRAVVVGDDAQTSPEAVGIDRARVGALIDAHLPDVAQRSLLDVEASLYDTAARVFPRTVVLKEHFRCLPDIIGFSNRFYDHQILPLREDPELAIGAALRPVRVTDGARAQTRFGDANPAEARAIVEQVVACCADPAYDGMTMGVVTLLDAGQPRLIEHALVERLGEREFSRRALRVGDPYQFQGDERDVVFVSVVADDNRSAATRRRDLQRVNVAASRARNQMWVFHTVDPATLREDDIRRQLIEYTYAGATPQAAGRLADRCESEFERAVLREILGRGYRVRPQHPVGRYRIDLVVEGAPRPPVPDAGAARVRGPRDRDRNRGGACRP</sequence>
<organism evidence="4 5">
    <name type="scientific">Candidatus Frankia alpina</name>
    <dbReference type="NCBI Taxonomy" id="2699483"/>
    <lineage>
        <taxon>Bacteria</taxon>
        <taxon>Bacillati</taxon>
        <taxon>Actinomycetota</taxon>
        <taxon>Actinomycetes</taxon>
        <taxon>Frankiales</taxon>
        <taxon>Frankiaceae</taxon>
        <taxon>Frankia</taxon>
    </lineage>
</organism>
<name>A0A4S5EF40_9ACTN</name>
<dbReference type="OrthoDB" id="9757917at2"/>